<dbReference type="InterPro" id="IPR051913">
    <property type="entry name" value="GH2_Domain-Containing"/>
</dbReference>
<reference evidence="7" key="2">
    <citation type="submission" date="2024-10" db="UniProtKB">
        <authorList>
            <consortium name="EnsemblProtists"/>
        </authorList>
    </citation>
    <scope>IDENTIFICATION</scope>
</reference>
<dbReference type="Gene3D" id="3.20.20.80">
    <property type="entry name" value="Glycosidases"/>
    <property type="match status" value="1"/>
</dbReference>
<organism evidence="7 8">
    <name type="scientific">Emiliania huxleyi (strain CCMP1516)</name>
    <dbReference type="NCBI Taxonomy" id="280463"/>
    <lineage>
        <taxon>Eukaryota</taxon>
        <taxon>Haptista</taxon>
        <taxon>Haptophyta</taxon>
        <taxon>Prymnesiophyceae</taxon>
        <taxon>Isochrysidales</taxon>
        <taxon>Noelaerhabdaceae</taxon>
        <taxon>Emiliania</taxon>
    </lineage>
</organism>
<protein>
    <recommendedName>
        <fullName evidence="9">Glycoside hydrolase family 2 catalytic domain-containing protein</fullName>
    </recommendedName>
</protein>
<feature type="domain" description="Glycoside hydrolase family 2 catalytic" evidence="4">
    <location>
        <begin position="22"/>
        <end position="133"/>
    </location>
</feature>
<dbReference type="InterPro" id="IPR017853">
    <property type="entry name" value="GH"/>
</dbReference>
<dbReference type="InterPro" id="IPR006103">
    <property type="entry name" value="Glyco_hydro_2_cat"/>
</dbReference>
<dbReference type="GO" id="GO:0004553">
    <property type="term" value="F:hydrolase activity, hydrolyzing O-glycosyl compounds"/>
    <property type="evidence" value="ECO:0007669"/>
    <property type="project" value="InterPro"/>
</dbReference>
<accession>A0A0D3L046</accession>
<dbReference type="PANTHER" id="PTHR42732:SF1">
    <property type="entry name" value="BETA-MANNOSIDASE"/>
    <property type="match status" value="1"/>
</dbReference>
<keyword evidence="3" id="KW-0326">Glycosidase</keyword>
<feature type="domain" description="DUF4982" evidence="5">
    <location>
        <begin position="314"/>
        <end position="373"/>
    </location>
</feature>
<dbReference type="Gene3D" id="2.60.40.10">
    <property type="entry name" value="Immunoglobulins"/>
    <property type="match status" value="2"/>
</dbReference>
<dbReference type="InterPro" id="IPR006101">
    <property type="entry name" value="Glyco_hydro_2"/>
</dbReference>
<evidence type="ECO:0000313" key="8">
    <source>
        <dbReference type="Proteomes" id="UP000013827"/>
    </source>
</evidence>
<name>A0A0D3L046_EMIH1</name>
<dbReference type="HOGENOM" id="CLU_531503_0_0_1"/>
<proteinExistence type="inferred from homology"/>
<dbReference type="KEGG" id="ehx:EMIHUDRAFT_199722"/>
<evidence type="ECO:0008006" key="9">
    <source>
        <dbReference type="Google" id="ProtNLM"/>
    </source>
</evidence>
<evidence type="ECO:0000256" key="3">
    <source>
        <dbReference type="ARBA" id="ARBA00023295"/>
    </source>
</evidence>
<evidence type="ECO:0000259" key="4">
    <source>
        <dbReference type="Pfam" id="PF02836"/>
    </source>
</evidence>
<dbReference type="Pfam" id="PF18565">
    <property type="entry name" value="Glyco_hydro2_C5"/>
    <property type="match status" value="1"/>
</dbReference>
<comment type="similarity">
    <text evidence="1">Belongs to the glycosyl hydrolase 2 family.</text>
</comment>
<evidence type="ECO:0000313" key="7">
    <source>
        <dbReference type="EnsemblProtists" id="EOD41381"/>
    </source>
</evidence>
<dbReference type="InterPro" id="IPR013783">
    <property type="entry name" value="Ig-like_fold"/>
</dbReference>
<sequence length="513" mass="55109">MDDCDRMYEPGSNGLARVLSLQHSSSLLKANGYNAIRTSHNPVSRAFVDACNRLGVLLMEEAFDCWDAGKNSDDYHLFFEDWWQRDIASMVLRDRNAPAIVFWSIGNEIPNRHVARGAALSAALSEYIRHLDDAGGGSRRAITSAYPGVGTDAATAAFLAPLDVAGYNYSPHGFARDHVTHPARVIAATETFPESSVLNFNALQDYPWVVGTFIWTAIDYIGESSIGANGHSPPDPLACGGYCPAPWSYHISFCGDLDIVGGQKPQAYLRRVLWNVSALEMAVKPADDGEVIASWGFPDERQSWSWEEQKRLMRVNLYSTRCACVLLALNGRNVSEGCVNVSRATAYTATVRVPYEPGTLEATGFDARGRAIATRTFKTSGPAAKLRLAADRTTIRPSRADLSYVTVEVVDADGVLVACANESSLAACVPPTVRFKLEGAGEITAVGSGDPTDASSFHQLARKTFRGRATAIIRPGSPSAAPPRSGKLTLTASSAGLASATLTIELRGGEVVS</sequence>
<evidence type="ECO:0000256" key="2">
    <source>
        <dbReference type="ARBA" id="ARBA00022801"/>
    </source>
</evidence>
<dbReference type="PANTHER" id="PTHR42732">
    <property type="entry name" value="BETA-GALACTOSIDASE"/>
    <property type="match status" value="1"/>
</dbReference>
<dbReference type="PaxDb" id="2903-EOD41381"/>
<dbReference type="PRINTS" id="PR00132">
    <property type="entry name" value="GLHYDRLASE2"/>
</dbReference>
<evidence type="ECO:0000259" key="5">
    <source>
        <dbReference type="Pfam" id="PF16355"/>
    </source>
</evidence>
<dbReference type="SUPFAM" id="SSF51445">
    <property type="entry name" value="(Trans)glycosidases"/>
    <property type="match status" value="1"/>
</dbReference>
<feature type="domain" description="Glycoside hydrolase family 2" evidence="6">
    <location>
        <begin position="386"/>
        <end position="503"/>
    </location>
</feature>
<dbReference type="RefSeq" id="XP_005793810.1">
    <property type="nucleotide sequence ID" value="XM_005793753.1"/>
</dbReference>
<dbReference type="Pfam" id="PF16355">
    <property type="entry name" value="DUF4982"/>
    <property type="match status" value="1"/>
</dbReference>
<keyword evidence="8" id="KW-1185">Reference proteome</keyword>
<dbReference type="AlphaFoldDB" id="A0A0D3L046"/>
<dbReference type="Pfam" id="PF02836">
    <property type="entry name" value="Glyco_hydro_2_C"/>
    <property type="match status" value="1"/>
</dbReference>
<dbReference type="InterPro" id="IPR032311">
    <property type="entry name" value="DUF4982"/>
</dbReference>
<dbReference type="EnsemblProtists" id="EOD41381">
    <property type="protein sequence ID" value="EOD41381"/>
    <property type="gene ID" value="EMIHUDRAFT_199722"/>
</dbReference>
<dbReference type="GeneID" id="17286651"/>
<evidence type="ECO:0000256" key="1">
    <source>
        <dbReference type="ARBA" id="ARBA00007401"/>
    </source>
</evidence>
<dbReference type="InterPro" id="IPR040605">
    <property type="entry name" value="Glyco_hydro2_dom5"/>
</dbReference>
<evidence type="ECO:0000259" key="6">
    <source>
        <dbReference type="Pfam" id="PF18565"/>
    </source>
</evidence>
<keyword evidence="2" id="KW-0378">Hydrolase</keyword>
<dbReference type="STRING" id="2903.R1G036"/>
<dbReference type="GO" id="GO:0005975">
    <property type="term" value="P:carbohydrate metabolic process"/>
    <property type="evidence" value="ECO:0007669"/>
    <property type="project" value="InterPro"/>
</dbReference>
<dbReference type="Proteomes" id="UP000013827">
    <property type="component" value="Unassembled WGS sequence"/>
</dbReference>
<reference evidence="8" key="1">
    <citation type="journal article" date="2013" name="Nature">
        <title>Pan genome of the phytoplankton Emiliania underpins its global distribution.</title>
        <authorList>
            <person name="Read B.A."/>
            <person name="Kegel J."/>
            <person name="Klute M.J."/>
            <person name="Kuo A."/>
            <person name="Lefebvre S.C."/>
            <person name="Maumus F."/>
            <person name="Mayer C."/>
            <person name="Miller J."/>
            <person name="Monier A."/>
            <person name="Salamov A."/>
            <person name="Young J."/>
            <person name="Aguilar M."/>
            <person name="Claverie J.M."/>
            <person name="Frickenhaus S."/>
            <person name="Gonzalez K."/>
            <person name="Herman E.K."/>
            <person name="Lin Y.C."/>
            <person name="Napier J."/>
            <person name="Ogata H."/>
            <person name="Sarno A.F."/>
            <person name="Shmutz J."/>
            <person name="Schroeder D."/>
            <person name="de Vargas C."/>
            <person name="Verret F."/>
            <person name="von Dassow P."/>
            <person name="Valentin K."/>
            <person name="Van de Peer Y."/>
            <person name="Wheeler G."/>
            <person name="Dacks J.B."/>
            <person name="Delwiche C.F."/>
            <person name="Dyhrman S.T."/>
            <person name="Glockner G."/>
            <person name="John U."/>
            <person name="Richards T."/>
            <person name="Worden A.Z."/>
            <person name="Zhang X."/>
            <person name="Grigoriev I.V."/>
            <person name="Allen A.E."/>
            <person name="Bidle K."/>
            <person name="Borodovsky M."/>
            <person name="Bowler C."/>
            <person name="Brownlee C."/>
            <person name="Cock J.M."/>
            <person name="Elias M."/>
            <person name="Gladyshev V.N."/>
            <person name="Groth M."/>
            <person name="Guda C."/>
            <person name="Hadaegh A."/>
            <person name="Iglesias-Rodriguez M.D."/>
            <person name="Jenkins J."/>
            <person name="Jones B.M."/>
            <person name="Lawson T."/>
            <person name="Leese F."/>
            <person name="Lindquist E."/>
            <person name="Lobanov A."/>
            <person name="Lomsadze A."/>
            <person name="Malik S.B."/>
            <person name="Marsh M.E."/>
            <person name="Mackinder L."/>
            <person name="Mock T."/>
            <person name="Mueller-Roeber B."/>
            <person name="Pagarete A."/>
            <person name="Parker M."/>
            <person name="Probert I."/>
            <person name="Quesneville H."/>
            <person name="Raines C."/>
            <person name="Rensing S.A."/>
            <person name="Riano-Pachon D.M."/>
            <person name="Richier S."/>
            <person name="Rokitta S."/>
            <person name="Shiraiwa Y."/>
            <person name="Soanes D.M."/>
            <person name="van der Giezen M."/>
            <person name="Wahlund T.M."/>
            <person name="Williams B."/>
            <person name="Wilson W."/>
            <person name="Wolfe G."/>
            <person name="Wurch L.L."/>
        </authorList>
    </citation>
    <scope>NUCLEOTIDE SEQUENCE</scope>
</reference>